<comment type="caution">
    <text evidence="4">The sequence shown here is derived from an EMBL/GenBank/DDBJ whole genome shotgun (WGS) entry which is preliminary data.</text>
</comment>
<proteinExistence type="predicted"/>
<dbReference type="InterPro" id="IPR039536">
    <property type="entry name" value="TetR_C_Proteobacteria"/>
</dbReference>
<reference evidence="4 5" key="1">
    <citation type="submission" date="2021-02" db="EMBL/GenBank/DDBJ databases">
        <authorList>
            <person name="Park J.-S."/>
        </authorList>
    </citation>
    <scope>NUCLEOTIDE SEQUENCE [LARGE SCALE GENOMIC DNA]</scope>
    <source>
        <strain evidence="4 5">188UL20-2</strain>
    </source>
</reference>
<dbReference type="InterPro" id="IPR001647">
    <property type="entry name" value="HTH_TetR"/>
</dbReference>
<protein>
    <submittedName>
        <fullName evidence="4">TetR/AcrR family transcriptional regulator</fullName>
    </submittedName>
</protein>
<evidence type="ECO:0000256" key="2">
    <source>
        <dbReference type="PROSITE-ProRule" id="PRU00335"/>
    </source>
</evidence>
<feature type="domain" description="HTH tetR-type" evidence="3">
    <location>
        <begin position="10"/>
        <end position="70"/>
    </location>
</feature>
<dbReference type="PANTHER" id="PTHR30055:SF224">
    <property type="entry name" value="TRANSCRIPTIONAL REGULATOR TETR FAMILY"/>
    <property type="match status" value="1"/>
</dbReference>
<dbReference type="Proteomes" id="UP000809621">
    <property type="component" value="Unassembled WGS sequence"/>
</dbReference>
<sequence>MTIKKKSVSELKREAIVEASIEEFLEKGFQKANMDAIAQRANVSKRTVYNHFSSKDELFKLITLQTWEQGKAATHYPFNPELSVEVQLADIAQMELELWRAPRFIDLSRVLFGEFFHQSELSSDVMDNIAASNSSLNDWMIEAVSAGALNVDDIPRACKQFTALLKAFGYWPQLMLRAQAPSEDEERSIIESAIGMFLNTYRV</sequence>
<dbReference type="InterPro" id="IPR050109">
    <property type="entry name" value="HTH-type_TetR-like_transc_reg"/>
</dbReference>
<evidence type="ECO:0000259" key="3">
    <source>
        <dbReference type="PROSITE" id="PS50977"/>
    </source>
</evidence>
<dbReference type="SUPFAM" id="SSF46689">
    <property type="entry name" value="Homeodomain-like"/>
    <property type="match status" value="1"/>
</dbReference>
<dbReference type="Gene3D" id="1.10.10.60">
    <property type="entry name" value="Homeodomain-like"/>
    <property type="match status" value="1"/>
</dbReference>
<gene>
    <name evidence="4" type="ORF">JQC93_02160</name>
</gene>
<keyword evidence="1 2" id="KW-0238">DNA-binding</keyword>
<dbReference type="EMBL" id="JAFEUM010000001">
    <property type="protein sequence ID" value="MBM7035198.1"/>
    <property type="molecule type" value="Genomic_DNA"/>
</dbReference>
<organism evidence="4 5">
    <name type="scientific">Vibrio ulleungensis</name>
    <dbReference type="NCBI Taxonomy" id="2807619"/>
    <lineage>
        <taxon>Bacteria</taxon>
        <taxon>Pseudomonadati</taxon>
        <taxon>Pseudomonadota</taxon>
        <taxon>Gammaproteobacteria</taxon>
        <taxon>Vibrionales</taxon>
        <taxon>Vibrionaceae</taxon>
        <taxon>Vibrio</taxon>
    </lineage>
</organism>
<keyword evidence="5" id="KW-1185">Reference proteome</keyword>
<accession>A0ABS2HGD6</accession>
<dbReference type="Gene3D" id="1.10.357.10">
    <property type="entry name" value="Tetracycline Repressor, domain 2"/>
    <property type="match status" value="1"/>
</dbReference>
<evidence type="ECO:0000256" key="1">
    <source>
        <dbReference type="ARBA" id="ARBA00023125"/>
    </source>
</evidence>
<evidence type="ECO:0000313" key="4">
    <source>
        <dbReference type="EMBL" id="MBM7035198.1"/>
    </source>
</evidence>
<dbReference type="PROSITE" id="PS50977">
    <property type="entry name" value="HTH_TETR_2"/>
    <property type="match status" value="1"/>
</dbReference>
<dbReference type="PRINTS" id="PR00455">
    <property type="entry name" value="HTHTETR"/>
</dbReference>
<dbReference type="PANTHER" id="PTHR30055">
    <property type="entry name" value="HTH-TYPE TRANSCRIPTIONAL REGULATOR RUTR"/>
    <property type="match status" value="1"/>
</dbReference>
<dbReference type="Pfam" id="PF14246">
    <property type="entry name" value="TetR_C_7"/>
    <property type="match status" value="1"/>
</dbReference>
<name>A0ABS2HGD6_9VIBR</name>
<dbReference type="RefSeq" id="WP_205156816.1">
    <property type="nucleotide sequence ID" value="NZ_JAFEUM010000001.1"/>
</dbReference>
<evidence type="ECO:0000313" key="5">
    <source>
        <dbReference type="Proteomes" id="UP000809621"/>
    </source>
</evidence>
<dbReference type="Pfam" id="PF00440">
    <property type="entry name" value="TetR_N"/>
    <property type="match status" value="1"/>
</dbReference>
<dbReference type="InterPro" id="IPR009057">
    <property type="entry name" value="Homeodomain-like_sf"/>
</dbReference>
<feature type="DNA-binding region" description="H-T-H motif" evidence="2">
    <location>
        <begin position="33"/>
        <end position="52"/>
    </location>
</feature>